<organism evidence="1">
    <name type="scientific">Cacopsylla melanoneura</name>
    <dbReference type="NCBI Taxonomy" id="428564"/>
    <lineage>
        <taxon>Eukaryota</taxon>
        <taxon>Metazoa</taxon>
        <taxon>Ecdysozoa</taxon>
        <taxon>Arthropoda</taxon>
        <taxon>Hexapoda</taxon>
        <taxon>Insecta</taxon>
        <taxon>Pterygota</taxon>
        <taxon>Neoptera</taxon>
        <taxon>Paraneoptera</taxon>
        <taxon>Hemiptera</taxon>
        <taxon>Sternorrhyncha</taxon>
        <taxon>Psylloidea</taxon>
        <taxon>Psyllidae</taxon>
        <taxon>Psyllinae</taxon>
        <taxon>Cacopsylla</taxon>
    </lineage>
</organism>
<dbReference type="EMBL" id="HBUF01128872">
    <property type="protein sequence ID" value="CAG6643760.1"/>
    <property type="molecule type" value="Transcribed_RNA"/>
</dbReference>
<name>A0A8D8R471_9HEMI</name>
<sequence>MQLSSTSACAATMATLQQQLPTSKAFKEGSTQCQILSAIEILSSYGRFVPEEKVFELLKMMRQSSGAPVLGQVELHEILKFLTNSGVLEMSNSETFTVPNALHQLCGGCDPCGGGCGGCGRYYRIKIGAMH</sequence>
<accession>A0A8D8R471</accession>
<dbReference type="EMBL" id="HBUF01326634">
    <property type="protein sequence ID" value="CAG6696007.1"/>
    <property type="molecule type" value="Transcribed_RNA"/>
</dbReference>
<dbReference type="AlphaFoldDB" id="A0A8D8R471"/>
<dbReference type="EMBL" id="HBUF01128873">
    <property type="protein sequence ID" value="CAG6643761.1"/>
    <property type="molecule type" value="Transcribed_RNA"/>
</dbReference>
<reference evidence="1" key="1">
    <citation type="submission" date="2021-05" db="EMBL/GenBank/DDBJ databases">
        <authorList>
            <person name="Alioto T."/>
            <person name="Alioto T."/>
            <person name="Gomez Garrido J."/>
        </authorList>
    </citation>
    <scope>NUCLEOTIDE SEQUENCE</scope>
</reference>
<evidence type="ECO:0000313" key="1">
    <source>
        <dbReference type="EMBL" id="CAG6643761.1"/>
    </source>
</evidence>
<proteinExistence type="predicted"/>
<protein>
    <submittedName>
        <fullName evidence="1">Uncharacterized protein</fullName>
    </submittedName>
</protein>